<keyword evidence="6" id="KW-0444">Lipid biosynthesis</keyword>
<name>A0A8J2K2C2_9HEXA</name>
<dbReference type="CDD" id="cd09135">
    <property type="entry name" value="PLDc_PGS1_euk_1"/>
    <property type="match status" value="1"/>
</dbReference>
<keyword evidence="11" id="KW-1208">Phospholipid metabolism</keyword>
<reference evidence="15" key="1">
    <citation type="submission" date="2021-06" db="EMBL/GenBank/DDBJ databases">
        <authorList>
            <person name="Hodson N. C."/>
            <person name="Mongue J. A."/>
            <person name="Jaron S. K."/>
        </authorList>
    </citation>
    <scope>NUCLEOTIDE SEQUENCE</scope>
</reference>
<organism evidence="15 16">
    <name type="scientific">Allacma fusca</name>
    <dbReference type="NCBI Taxonomy" id="39272"/>
    <lineage>
        <taxon>Eukaryota</taxon>
        <taxon>Metazoa</taxon>
        <taxon>Ecdysozoa</taxon>
        <taxon>Arthropoda</taxon>
        <taxon>Hexapoda</taxon>
        <taxon>Collembola</taxon>
        <taxon>Symphypleona</taxon>
        <taxon>Sminthuridae</taxon>
        <taxon>Allacma</taxon>
    </lineage>
</organism>
<evidence type="ECO:0000256" key="9">
    <source>
        <dbReference type="ARBA" id="ARBA00023098"/>
    </source>
</evidence>
<comment type="caution">
    <text evidence="15">The sequence shown here is derived from an EMBL/GenBank/DDBJ whole genome shotgun (WGS) entry which is preliminary data.</text>
</comment>
<evidence type="ECO:0000256" key="13">
    <source>
        <dbReference type="ARBA" id="ARBA00048586"/>
    </source>
</evidence>
<comment type="pathway">
    <text evidence="2">Phospholipid metabolism; phosphatidylglycerol biosynthesis; phosphatidylglycerol from CDP-diacylglycerol: step 1/2.</text>
</comment>
<sequence length="1006" mass="113934">MAYVSSWKWLAQLGPGFSMSGSTVRVLSNPDSFYSVLMEKSKSASRRVSLASLYIGNGKLERELIGALQENMERNGNLEVKVLLDYSRGTRGFENSSRSLLLPLLKCSNSCNVFLYHTPTLRGLAKKILPQRWNEIIGIQHMKIYIFDDSLVITGANLSHDYFTNRQDRYIVVEDCESLANFYDGLINQVSSFSFKLQSDNNLNLSSGWNIHPANGDHDQFVKEAGGAIRSYYDSYCQENNIRLKSFLDKSNDLISRGSQSSNDTWIFPLIQMAPLNIGIDNTATCRIFEQAPEESSIKLATGYFNLTSEYVDKIVNKSRAGFDILMAHPEANGFLGARGVAGGIPAAYTQLAKMFLAKVKNFNQEKRIGLWEYRKPGWTFHAKGLWFYPTRSSLPLVTLIGSPNFGHRSVFRDLETQLYIVTENVHLQKQLHDEQLQLIKHCKPFDDHVLSQPNRLVPLWVKLFQFSVLPRFQYTSRYPGQWDKNNGCTHKIHIFLYFTITLTPDPYKHYSIPIYKDPKCQIKQDRASQEMALLDLIVNMYRKMNRQFNSDELCEPRKAASNDVFLLERPVPKGSLIKHKDHIGEVIQVDTRATLINDEFVFANVAIEDLKELPEISGVLNKGMAVLLDNHVGRIEGITQQVSFRLPEGLSGYFLVDQDECSAQISLDDKIQLTEEQLKTTTWDTEAGVIPAEQDVSSPATVFRIEAIAARINWEAQVPTDDNATPKPSSVIEGKSVTRLKVLRNTPSRIREYFYCQMGSKLVLSVRSSHHIEKISTWSVNMLGKMLLDDKQKDTAFTQTSQAGLARGIGHKLVVKPLYLQSQLTVRWIDSAGESSTIDSSEVEEVIAGPEATFVARSNTDYKDASYGIVFNYPAVRVLRLQYEELCAKDLIVLNDMQRLLSPREVIMRKDKCDDFFAGQSTSITQEGRIEVVDFDGNKYMRWPTLLTPCLSNVRTSVATFDSPRPSDEGSSTGVDWTEIYYDAIADLDDSENYLAMLTQEEIKC</sequence>
<keyword evidence="7" id="KW-0808">Transferase</keyword>
<evidence type="ECO:0000259" key="14">
    <source>
        <dbReference type="PROSITE" id="PS50035"/>
    </source>
</evidence>
<dbReference type="GO" id="GO:0032049">
    <property type="term" value="P:cardiolipin biosynthetic process"/>
    <property type="evidence" value="ECO:0007669"/>
    <property type="project" value="InterPro"/>
</dbReference>
<keyword evidence="10" id="KW-0594">Phospholipid biosynthesis</keyword>
<dbReference type="PANTHER" id="PTHR12586">
    <property type="entry name" value="CDP-DIACYLGLYCEROL--SERINE O-PHOSPHATIDYLTRANSFERASE"/>
    <property type="match status" value="1"/>
</dbReference>
<dbReference type="EC" id="2.7.8.5" evidence="4"/>
<comment type="function">
    <text evidence="1">Functions in the biosynthesis of the anionic phospholipids phosphatidylglycerol and cardiolipin.</text>
</comment>
<accession>A0A8J2K2C2</accession>
<evidence type="ECO:0000256" key="4">
    <source>
        <dbReference type="ARBA" id="ARBA00013170"/>
    </source>
</evidence>
<proteinExistence type="inferred from homology"/>
<gene>
    <name evidence="15" type="ORF">AFUS01_LOCUS19415</name>
</gene>
<evidence type="ECO:0000256" key="3">
    <source>
        <dbReference type="ARBA" id="ARBA00010682"/>
    </source>
</evidence>
<dbReference type="PROSITE" id="PS50035">
    <property type="entry name" value="PLD"/>
    <property type="match status" value="1"/>
</dbReference>
<dbReference type="GO" id="GO:0005739">
    <property type="term" value="C:mitochondrion"/>
    <property type="evidence" value="ECO:0007669"/>
    <property type="project" value="TreeGrafter"/>
</dbReference>
<evidence type="ECO:0000256" key="2">
    <source>
        <dbReference type="ARBA" id="ARBA00005042"/>
    </source>
</evidence>
<dbReference type="GO" id="GO:0008444">
    <property type="term" value="F:CDP-diacylglycerol-glycerol-3-phosphate 3-phosphatidyltransferase activity"/>
    <property type="evidence" value="ECO:0007669"/>
    <property type="project" value="UniProtKB-EC"/>
</dbReference>
<dbReference type="InterPro" id="IPR025202">
    <property type="entry name" value="PLD-like_dom"/>
</dbReference>
<comment type="similarity">
    <text evidence="3">Belongs to the CDP-alcohol phosphatidyltransferase class-II family.</text>
</comment>
<dbReference type="InterPro" id="IPR001736">
    <property type="entry name" value="PLipase_D/transphosphatidylase"/>
</dbReference>
<evidence type="ECO:0000256" key="1">
    <source>
        <dbReference type="ARBA" id="ARBA00003537"/>
    </source>
</evidence>
<dbReference type="InterPro" id="IPR016270">
    <property type="entry name" value="PGS1"/>
</dbReference>
<keyword evidence="16" id="KW-1185">Reference proteome</keyword>
<evidence type="ECO:0000313" key="15">
    <source>
        <dbReference type="EMBL" id="CAG7730797.1"/>
    </source>
</evidence>
<evidence type="ECO:0000256" key="11">
    <source>
        <dbReference type="ARBA" id="ARBA00023264"/>
    </source>
</evidence>
<dbReference type="Pfam" id="PF13091">
    <property type="entry name" value="PLDc_2"/>
    <property type="match status" value="1"/>
</dbReference>
<dbReference type="EMBL" id="CAJVCH010200366">
    <property type="protein sequence ID" value="CAG7730797.1"/>
    <property type="molecule type" value="Genomic_DNA"/>
</dbReference>
<dbReference type="PANTHER" id="PTHR12586:SF1">
    <property type="entry name" value="CDP-DIACYLGLYCEROL--GLYCEROL-3-PHOSPHATE 3-PHOSPHATIDYLTRANSFERASE, MITOCHONDRIAL"/>
    <property type="match status" value="1"/>
</dbReference>
<dbReference type="OrthoDB" id="10250191at2759"/>
<keyword evidence="9" id="KW-0443">Lipid metabolism</keyword>
<evidence type="ECO:0000256" key="5">
    <source>
        <dbReference type="ARBA" id="ARBA00017921"/>
    </source>
</evidence>
<dbReference type="Proteomes" id="UP000708208">
    <property type="component" value="Unassembled WGS sequence"/>
</dbReference>
<evidence type="ECO:0000256" key="8">
    <source>
        <dbReference type="ARBA" id="ARBA00022737"/>
    </source>
</evidence>
<evidence type="ECO:0000256" key="10">
    <source>
        <dbReference type="ARBA" id="ARBA00023209"/>
    </source>
</evidence>
<dbReference type="AlphaFoldDB" id="A0A8J2K2C2"/>
<evidence type="ECO:0000256" key="6">
    <source>
        <dbReference type="ARBA" id="ARBA00022516"/>
    </source>
</evidence>
<keyword evidence="8" id="KW-0677">Repeat</keyword>
<dbReference type="CDD" id="cd09137">
    <property type="entry name" value="PLDc_PGS1_euk_2"/>
    <property type="match status" value="1"/>
</dbReference>
<dbReference type="SMART" id="SM00155">
    <property type="entry name" value="PLDc"/>
    <property type="match status" value="2"/>
</dbReference>
<comment type="catalytic activity">
    <reaction evidence="13">
        <text>a CDP-1,2-diacyl-sn-glycerol + sn-glycerol 3-phosphate = a 1,2-diacyl-sn-glycero-3-phospho-(1'-sn-glycero-3'-phosphate) + CMP + H(+)</text>
        <dbReference type="Rhea" id="RHEA:12593"/>
        <dbReference type="ChEBI" id="CHEBI:15378"/>
        <dbReference type="ChEBI" id="CHEBI:57597"/>
        <dbReference type="ChEBI" id="CHEBI:58332"/>
        <dbReference type="ChEBI" id="CHEBI:60110"/>
        <dbReference type="ChEBI" id="CHEBI:60377"/>
        <dbReference type="EC" id="2.7.8.5"/>
    </reaction>
</comment>
<evidence type="ECO:0000256" key="7">
    <source>
        <dbReference type="ARBA" id="ARBA00022679"/>
    </source>
</evidence>
<feature type="domain" description="PLD phosphodiesterase" evidence="14">
    <location>
        <begin position="136"/>
        <end position="162"/>
    </location>
</feature>
<evidence type="ECO:0000256" key="12">
    <source>
        <dbReference type="ARBA" id="ARBA00030176"/>
    </source>
</evidence>
<evidence type="ECO:0000313" key="16">
    <source>
        <dbReference type="Proteomes" id="UP000708208"/>
    </source>
</evidence>
<protein>
    <recommendedName>
        <fullName evidence="5">CDP-diacylglycerol--glycerol-3-phosphate 3-phosphatidyltransferase, mitochondrial</fullName>
        <ecNumber evidence="4">2.7.8.5</ecNumber>
    </recommendedName>
    <alternativeName>
        <fullName evidence="12">Phosphatidylglycerophosphate synthase 1</fullName>
    </alternativeName>
</protein>